<dbReference type="InterPro" id="IPR005265">
    <property type="entry name" value="HemJ-like"/>
</dbReference>
<name>A0A5S9QAT9_9GAMM</name>
<keyword evidence="12 14" id="KW-0472">Membrane</keyword>
<keyword evidence="8 14" id="KW-0479">Metal-binding</keyword>
<evidence type="ECO:0000256" key="3">
    <source>
        <dbReference type="ARBA" id="ARBA00006501"/>
    </source>
</evidence>
<evidence type="ECO:0000256" key="8">
    <source>
        <dbReference type="ARBA" id="ARBA00022723"/>
    </source>
</evidence>
<accession>A0A5S9QAT9</accession>
<feature type="transmembrane region" description="Helical" evidence="14">
    <location>
        <begin position="6"/>
        <end position="29"/>
    </location>
</feature>
<dbReference type="Pfam" id="PF03653">
    <property type="entry name" value="UPF0093"/>
    <property type="match status" value="1"/>
</dbReference>
<dbReference type="GO" id="GO:0006782">
    <property type="term" value="P:protoporphyrinogen IX biosynthetic process"/>
    <property type="evidence" value="ECO:0007669"/>
    <property type="project" value="UniProtKB-UniRule"/>
</dbReference>
<comment type="similarity">
    <text evidence="3 14 15">Belongs to the HemJ family.</text>
</comment>
<comment type="cofactor">
    <cofactor evidence="14 15">
        <name>heme b</name>
        <dbReference type="ChEBI" id="CHEBI:60344"/>
    </cofactor>
    <text evidence="14 15">Binds 1 heme b (iron(II)-protoporphyrin IX) group per subunit.</text>
</comment>
<comment type="subunit">
    <text evidence="14">Homodimer.</text>
</comment>
<evidence type="ECO:0000256" key="1">
    <source>
        <dbReference type="ARBA" id="ARBA00004651"/>
    </source>
</evidence>
<dbReference type="Proteomes" id="UP000441399">
    <property type="component" value="Unassembled WGS sequence"/>
</dbReference>
<dbReference type="HAMAP" id="MF_02239">
    <property type="entry name" value="HemJ"/>
    <property type="match status" value="1"/>
</dbReference>
<evidence type="ECO:0000256" key="4">
    <source>
        <dbReference type="ARBA" id="ARBA00017504"/>
    </source>
</evidence>
<dbReference type="EC" id="1.3.99.-" evidence="14 15"/>
<dbReference type="AlphaFoldDB" id="A0A5S9QAT9"/>
<evidence type="ECO:0000256" key="11">
    <source>
        <dbReference type="ARBA" id="ARBA00023004"/>
    </source>
</evidence>
<keyword evidence="17" id="KW-1185">Reference proteome</keyword>
<feature type="transmembrane region" description="Helical" evidence="14">
    <location>
        <begin position="82"/>
        <end position="99"/>
    </location>
</feature>
<organism evidence="16 17">
    <name type="scientific">BD1-7 clade bacterium</name>
    <dbReference type="NCBI Taxonomy" id="2029982"/>
    <lineage>
        <taxon>Bacteria</taxon>
        <taxon>Pseudomonadati</taxon>
        <taxon>Pseudomonadota</taxon>
        <taxon>Gammaproteobacteria</taxon>
        <taxon>Cellvibrionales</taxon>
        <taxon>Spongiibacteraceae</taxon>
        <taxon>BD1-7 clade</taxon>
    </lineage>
</organism>
<comment type="catalytic activity">
    <reaction evidence="13 14 15">
        <text>protoporphyrinogen IX + 3 A = protoporphyrin IX + 3 AH2</text>
        <dbReference type="Rhea" id="RHEA:62000"/>
        <dbReference type="ChEBI" id="CHEBI:13193"/>
        <dbReference type="ChEBI" id="CHEBI:17499"/>
        <dbReference type="ChEBI" id="CHEBI:57306"/>
        <dbReference type="ChEBI" id="CHEBI:57307"/>
    </reaction>
</comment>
<evidence type="ECO:0000256" key="15">
    <source>
        <dbReference type="PIRNR" id="PIRNR004638"/>
    </source>
</evidence>
<feature type="transmembrane region" description="Helical" evidence="14">
    <location>
        <begin position="120"/>
        <end position="138"/>
    </location>
</feature>
<feature type="transmembrane region" description="Helical" evidence="14">
    <location>
        <begin position="50"/>
        <end position="70"/>
    </location>
</feature>
<comment type="pathway">
    <text evidence="2 14 15">Porphyrin-containing compound metabolism; protoporphyrin-IX biosynthesis; protoporphyrin-IX from protoporphyrinogen-IX: step 1/1.</text>
</comment>
<protein>
    <recommendedName>
        <fullName evidence="4 14">Protoporphyrinogen IX oxidase</fullName>
        <shortName evidence="14">PPO</shortName>
        <ecNumber evidence="14 15">1.3.99.-</ecNumber>
    </recommendedName>
</protein>
<keyword evidence="6 14" id="KW-0349">Heme</keyword>
<dbReference type="PIRSF" id="PIRSF004638">
    <property type="entry name" value="UCP004638"/>
    <property type="match status" value="1"/>
</dbReference>
<reference evidence="16 17" key="1">
    <citation type="submission" date="2019-11" db="EMBL/GenBank/DDBJ databases">
        <authorList>
            <person name="Holert J."/>
        </authorList>
    </citation>
    <scope>NUCLEOTIDE SEQUENCE [LARGE SCALE GENOMIC DNA]</scope>
    <source>
        <strain evidence="16">SB11_3</strain>
    </source>
</reference>
<evidence type="ECO:0000313" key="16">
    <source>
        <dbReference type="EMBL" id="CAA0114302.1"/>
    </source>
</evidence>
<evidence type="ECO:0000256" key="5">
    <source>
        <dbReference type="ARBA" id="ARBA00022475"/>
    </source>
</evidence>
<evidence type="ECO:0000256" key="10">
    <source>
        <dbReference type="ARBA" id="ARBA00023002"/>
    </source>
</evidence>
<keyword evidence="10 14" id="KW-0560">Oxidoreductase</keyword>
<evidence type="ECO:0000256" key="2">
    <source>
        <dbReference type="ARBA" id="ARBA00005073"/>
    </source>
</evidence>
<dbReference type="EMBL" id="CACSIO010000023">
    <property type="protein sequence ID" value="CAA0114302.1"/>
    <property type="molecule type" value="Genomic_DNA"/>
</dbReference>
<keyword evidence="11 14" id="KW-0408">Iron</keyword>
<comment type="subcellular location">
    <subcellularLocation>
        <location evidence="1 14">Cell membrane</location>
        <topology evidence="1 14">Multi-pass membrane protein</topology>
    </subcellularLocation>
</comment>
<evidence type="ECO:0000256" key="9">
    <source>
        <dbReference type="ARBA" id="ARBA00022989"/>
    </source>
</evidence>
<dbReference type="GO" id="GO:0046872">
    <property type="term" value="F:metal ion binding"/>
    <property type="evidence" value="ECO:0007669"/>
    <property type="project" value="UniProtKB-UniRule"/>
</dbReference>
<gene>
    <name evidence="16" type="ORF">OPDIPICF_01582</name>
</gene>
<comment type="function">
    <text evidence="14 15">Catalyzes the oxidation of protoporphyrinogen IX to protoporphyrin IX.</text>
</comment>
<dbReference type="PANTHER" id="PTHR40255">
    <property type="entry name" value="UPF0093 MEMBRANE PROTEIN SLR1790"/>
    <property type="match status" value="1"/>
</dbReference>
<proteinExistence type="inferred from homology"/>
<evidence type="ECO:0000256" key="7">
    <source>
        <dbReference type="ARBA" id="ARBA00022692"/>
    </source>
</evidence>
<dbReference type="UniPathway" id="UPA00251">
    <property type="reaction ID" value="UER00324"/>
</dbReference>
<feature type="binding site" description="axial binding residue" evidence="14">
    <location>
        <position position="85"/>
    </location>
    <ligand>
        <name>heme</name>
        <dbReference type="ChEBI" id="CHEBI:30413"/>
    </ligand>
    <ligandPart>
        <name>Fe</name>
        <dbReference type="ChEBI" id="CHEBI:18248"/>
    </ligandPart>
</feature>
<evidence type="ECO:0000256" key="13">
    <source>
        <dbReference type="ARBA" id="ARBA00048390"/>
    </source>
</evidence>
<keyword evidence="7 14" id="KW-0812">Transmembrane</keyword>
<dbReference type="GO" id="GO:0070818">
    <property type="term" value="F:protoporphyrinogen oxidase activity"/>
    <property type="evidence" value="ECO:0007669"/>
    <property type="project" value="UniProtKB-UniRule"/>
</dbReference>
<evidence type="ECO:0000313" key="17">
    <source>
        <dbReference type="Proteomes" id="UP000441399"/>
    </source>
</evidence>
<evidence type="ECO:0000256" key="14">
    <source>
        <dbReference type="HAMAP-Rule" id="MF_02239"/>
    </source>
</evidence>
<keyword evidence="9 14" id="KW-1133">Transmembrane helix</keyword>
<dbReference type="PANTHER" id="PTHR40255:SF1">
    <property type="entry name" value="PROTOPORPHYRINOGEN IX OXIDASE"/>
    <property type="match status" value="1"/>
</dbReference>
<sequence length="141" mass="16052">MLYLWVKTFHIVFVISWFAGIFYLPRLFVHHAMSDDAATQERLTIMEGKLYRFTTPIAFLSIGLGIWMMALNSAYLLSAGWLHAKITLVAGLLAYHFYLGHLARQFAAGNNTHSHKFYRIINEIPVLALLAIVALVVIKPF</sequence>
<evidence type="ECO:0000256" key="6">
    <source>
        <dbReference type="ARBA" id="ARBA00022617"/>
    </source>
</evidence>
<dbReference type="GO" id="GO:0005886">
    <property type="term" value="C:plasma membrane"/>
    <property type="evidence" value="ECO:0007669"/>
    <property type="project" value="UniProtKB-SubCell"/>
</dbReference>
<keyword evidence="5 14" id="KW-1003">Cell membrane</keyword>
<feature type="binding site" description="axial binding residue" evidence="14">
    <location>
        <position position="10"/>
    </location>
    <ligand>
        <name>heme</name>
        <dbReference type="ChEBI" id="CHEBI:30413"/>
    </ligand>
    <ligandPart>
        <name>Fe</name>
        <dbReference type="ChEBI" id="CHEBI:18248"/>
    </ligandPart>
</feature>
<evidence type="ECO:0000256" key="12">
    <source>
        <dbReference type="ARBA" id="ARBA00023136"/>
    </source>
</evidence>
<dbReference type="OrthoDB" id="9800824at2"/>
<dbReference type="NCBIfam" id="TIGR00701">
    <property type="entry name" value="protoporphyrinogen oxidase HemJ"/>
    <property type="match status" value="1"/>
</dbReference>